<accession>A0A540L0V6</accession>
<dbReference type="InterPro" id="IPR005786">
    <property type="entry name" value="B_amino_transII"/>
</dbReference>
<dbReference type="InterPro" id="IPR058210">
    <property type="entry name" value="SACS/Nov_dom"/>
</dbReference>
<dbReference type="GO" id="GO:0009082">
    <property type="term" value="P:branched-chain amino acid biosynthetic process"/>
    <property type="evidence" value="ECO:0007669"/>
    <property type="project" value="UniProtKB-KW"/>
</dbReference>
<dbReference type="Proteomes" id="UP000315295">
    <property type="component" value="Unassembled WGS sequence"/>
</dbReference>
<dbReference type="EMBL" id="VIEB01000822">
    <property type="protein sequence ID" value="TQD80121.1"/>
    <property type="molecule type" value="Genomic_DNA"/>
</dbReference>
<dbReference type="Gene3D" id="3.30.565.10">
    <property type="entry name" value="Histidine kinase-like ATPase, C-terminal domain"/>
    <property type="match status" value="2"/>
</dbReference>
<evidence type="ECO:0000256" key="6">
    <source>
        <dbReference type="RuleBase" id="RU004516"/>
    </source>
</evidence>
<evidence type="ECO:0000313" key="9">
    <source>
        <dbReference type="EMBL" id="TQD80121.1"/>
    </source>
</evidence>
<dbReference type="SUPFAM" id="SSF55874">
    <property type="entry name" value="ATPase domain of HSP90 chaperone/DNA topoisomerase II/histidine kinase"/>
    <property type="match status" value="2"/>
</dbReference>
<dbReference type="PANTHER" id="PTHR32387">
    <property type="entry name" value="WU:FJ29H11"/>
    <property type="match status" value="1"/>
</dbReference>
<protein>
    <recommendedName>
        <fullName evidence="7">Branched-chain-amino-acid aminotransferase</fullName>
        <ecNumber evidence="7">2.6.1.42</ecNumber>
    </recommendedName>
</protein>
<evidence type="ECO:0000256" key="1">
    <source>
        <dbReference type="ARBA" id="ARBA00001933"/>
    </source>
</evidence>
<dbReference type="FunFam" id="3.30.470.10:FF:000003">
    <property type="entry name" value="Branched-chain-amino-acid aminotransferase"/>
    <property type="match status" value="1"/>
</dbReference>
<dbReference type="Gene3D" id="3.20.10.10">
    <property type="entry name" value="D-amino Acid Aminotransferase, subunit A, domain 2"/>
    <property type="match status" value="1"/>
</dbReference>
<dbReference type="InterPro" id="IPR052957">
    <property type="entry name" value="Auxin_embryo_med"/>
</dbReference>
<name>A0A540L0V6_MALBA</name>
<reference evidence="9 10" key="1">
    <citation type="journal article" date="2019" name="G3 (Bethesda)">
        <title>Sequencing of a Wild Apple (Malus baccata) Genome Unravels the Differences Between Cultivated and Wild Apple Species Regarding Disease Resistance and Cold Tolerance.</title>
        <authorList>
            <person name="Chen X."/>
        </authorList>
    </citation>
    <scope>NUCLEOTIDE SEQUENCE [LARGE SCALE GENOMIC DNA]</scope>
    <source>
        <strain evidence="10">cv. Shandingzi</strain>
        <tissue evidence="9">Leaves</tissue>
    </source>
</reference>
<dbReference type="InterPro" id="IPR018300">
    <property type="entry name" value="Aminotrans_IV_CS"/>
</dbReference>
<dbReference type="PANTHER" id="PTHR32387:SF11">
    <property type="entry name" value="PROTEIN NO VEIN C-TERMINAL DOMAIN-CONTAINING PROTEIN"/>
    <property type="match status" value="1"/>
</dbReference>
<comment type="catalytic activity">
    <reaction evidence="7">
        <text>L-valine + 2-oxoglutarate = 3-methyl-2-oxobutanoate + L-glutamate</text>
        <dbReference type="Rhea" id="RHEA:24813"/>
        <dbReference type="ChEBI" id="CHEBI:11851"/>
        <dbReference type="ChEBI" id="CHEBI:16810"/>
        <dbReference type="ChEBI" id="CHEBI:29985"/>
        <dbReference type="ChEBI" id="CHEBI:57762"/>
        <dbReference type="EC" id="2.6.1.42"/>
    </reaction>
</comment>
<dbReference type="CDD" id="cd01557">
    <property type="entry name" value="BCAT_beta_family"/>
    <property type="match status" value="1"/>
</dbReference>
<keyword evidence="10" id="KW-1185">Reference proteome</keyword>
<comment type="catalytic activity">
    <reaction evidence="7">
        <text>L-isoleucine + 2-oxoglutarate = (S)-3-methyl-2-oxopentanoate + L-glutamate</text>
        <dbReference type="Rhea" id="RHEA:24801"/>
        <dbReference type="ChEBI" id="CHEBI:16810"/>
        <dbReference type="ChEBI" id="CHEBI:29985"/>
        <dbReference type="ChEBI" id="CHEBI:35146"/>
        <dbReference type="ChEBI" id="CHEBI:58045"/>
        <dbReference type="EC" id="2.6.1.42"/>
    </reaction>
</comment>
<dbReference type="InterPro" id="IPR033939">
    <property type="entry name" value="BCAT_family"/>
</dbReference>
<organism evidence="9 10">
    <name type="scientific">Malus baccata</name>
    <name type="common">Siberian crab apple</name>
    <name type="synonym">Pyrus baccata</name>
    <dbReference type="NCBI Taxonomy" id="106549"/>
    <lineage>
        <taxon>Eukaryota</taxon>
        <taxon>Viridiplantae</taxon>
        <taxon>Streptophyta</taxon>
        <taxon>Embryophyta</taxon>
        <taxon>Tracheophyta</taxon>
        <taxon>Spermatophyta</taxon>
        <taxon>Magnoliopsida</taxon>
        <taxon>eudicotyledons</taxon>
        <taxon>Gunneridae</taxon>
        <taxon>Pentapetalae</taxon>
        <taxon>rosids</taxon>
        <taxon>fabids</taxon>
        <taxon>Rosales</taxon>
        <taxon>Rosaceae</taxon>
        <taxon>Amygdaloideae</taxon>
        <taxon>Maleae</taxon>
        <taxon>Malus</taxon>
    </lineage>
</organism>
<keyword evidence="5 6" id="KW-0663">Pyridoxal phosphate</keyword>
<dbReference type="Pfam" id="PF01063">
    <property type="entry name" value="Aminotran_4"/>
    <property type="match status" value="1"/>
</dbReference>
<comment type="catalytic activity">
    <reaction evidence="7">
        <text>L-leucine + 2-oxoglutarate = 4-methyl-2-oxopentanoate + L-glutamate</text>
        <dbReference type="Rhea" id="RHEA:18321"/>
        <dbReference type="ChEBI" id="CHEBI:16810"/>
        <dbReference type="ChEBI" id="CHEBI:17865"/>
        <dbReference type="ChEBI" id="CHEBI:29985"/>
        <dbReference type="ChEBI" id="CHEBI:57427"/>
        <dbReference type="EC" id="2.6.1.42"/>
    </reaction>
</comment>
<keyword evidence="4 7" id="KW-0808">Transferase</keyword>
<dbReference type="GO" id="GO:0052654">
    <property type="term" value="F:L-leucine-2-oxoglutarate transaminase activity"/>
    <property type="evidence" value="ECO:0007669"/>
    <property type="project" value="RHEA"/>
</dbReference>
<dbReference type="GO" id="GO:0008652">
    <property type="term" value="P:amino acid biosynthetic process"/>
    <property type="evidence" value="ECO:0007669"/>
    <property type="project" value="UniProtKB-KW"/>
</dbReference>
<dbReference type="InterPro" id="IPR036038">
    <property type="entry name" value="Aminotransferase-like"/>
</dbReference>
<evidence type="ECO:0000256" key="7">
    <source>
        <dbReference type="RuleBase" id="RU004517"/>
    </source>
</evidence>
<dbReference type="NCBIfam" id="NF047352">
    <property type="entry name" value="P_loop_sacsin"/>
    <property type="match status" value="2"/>
</dbReference>
<evidence type="ECO:0000256" key="2">
    <source>
        <dbReference type="ARBA" id="ARBA00009320"/>
    </source>
</evidence>
<dbReference type="Gene3D" id="3.30.470.10">
    <property type="match status" value="1"/>
</dbReference>
<comment type="similarity">
    <text evidence="2 7">Belongs to the class-IV pyridoxal-phosphate-dependent aminotransferase family.</text>
</comment>
<evidence type="ECO:0000256" key="3">
    <source>
        <dbReference type="ARBA" id="ARBA00022576"/>
    </source>
</evidence>
<keyword evidence="7" id="KW-0028">Amino-acid biosynthesis</keyword>
<evidence type="ECO:0000256" key="4">
    <source>
        <dbReference type="ARBA" id="ARBA00022679"/>
    </source>
</evidence>
<dbReference type="GO" id="GO:0052655">
    <property type="term" value="F:L-valine-2-oxoglutarate transaminase activity"/>
    <property type="evidence" value="ECO:0007669"/>
    <property type="project" value="RHEA"/>
</dbReference>
<keyword evidence="7" id="KW-0100">Branched-chain amino acid biosynthesis</keyword>
<dbReference type="NCBIfam" id="TIGR01123">
    <property type="entry name" value="ilvE_II"/>
    <property type="match status" value="1"/>
</dbReference>
<dbReference type="GO" id="GO:0052656">
    <property type="term" value="F:L-isoleucine-2-oxoglutarate transaminase activity"/>
    <property type="evidence" value="ECO:0007669"/>
    <property type="project" value="RHEA"/>
</dbReference>
<dbReference type="SUPFAM" id="SSF56752">
    <property type="entry name" value="D-aminoacid aminotransferase-like PLP-dependent enzymes"/>
    <property type="match status" value="1"/>
</dbReference>
<dbReference type="InterPro" id="IPR043131">
    <property type="entry name" value="BCAT-like_N"/>
</dbReference>
<dbReference type="InterPro" id="IPR043132">
    <property type="entry name" value="BCAT-like_C"/>
</dbReference>
<feature type="domain" description="Sacsin/Nov" evidence="8">
    <location>
        <begin position="410"/>
        <end position="512"/>
    </location>
</feature>
<sequence>MLEHMATFVYDLDKHEYADVDWDNLGFGLVRTDYMYIIKTSNDGKFEEGQLSRYGNIELNPAAAVLNYGQAIYEGTKAYRKRDGKLLLFRLDQNAMRMKISAERMCMPSLSVDQFIDAVKQTAQANKCWVPPPGKGSLYIRPLLIGSGPILGLAPSPEYTFLVYASPVRNYFKEGSAPLNVFVEEEYDRASRGGAGGVKSSTNYAPVLKALTRAKSRGFSDVLYLDSVHKKNLEEVSSCNIFIVKGNVISTPATSGTILSGVTRKSVIEIARDHGYQVEERVIPVDELSEADEVFCTGTAVGVAPVGSITYKGQRMEYKTGAETETQKFRAKHSRRLLKEKETFGSDLHGVIGVCAGEAMKPSAAEKAMHSAKLHIEEIRTKKFSIGKTRINPLTLDLHHAVTSLSAELYQKDIHFLMELIQNAEDNQYKKGVEPTLEFVLTKKDITGSGAPATLLVFNNEVGFSRSNIDSICSVGRSTKKGKRHLGFIGEKGIGFKSVFLVSSQPHIFSNGYRIKFREEPNKDCSIGYIVPEWVSGEPTLSSILDVYGATKVVPATTIVLPLKPEKVETVRAQLLGLHPELLLFLSKVNRVYVRGCDPKAANGVSTISICTGTDLMNVRDKTANARVVELSVKEKMGASEEKCKYYLWRQAFPVKPANRVNTRMNVEEWVITLAFPFGNRLRRGTSFVGVFAFLPTAMVTSFPFVIQADFILASSRESILLDNVWNLGILECVPSAFVNAFESCVKELSLFPSVGQAFQFIPTQASPIPVFNKLTESIKTRLQGLQIVPCEIFSGERLFFQPKEAVRILHTFRDLLVQIRSEGVVLSGLSSLMKVSHSSLNFQETSGVMDYLGVVYASYNWYAQCIKSCNIVSQVSDDVYIQLLGFIANTYKDSSSIQSLSTMPLLKYINREGNMELRTIPNTTPKIVYSVELEIHTWLSKCHMEFGCLGNFYFLPNSTWEALLTHKRSSFLLEWLSSNAGLSPCSATEFVSWLYPYVSNKEPLLPVALVHFLYHAHVKNIIDDSQLYSLLTVIPLIDGTNQVRMQRTATLVSASRSKWVKLLGPLNPFVGQYYIDIGDVDAKSSMLLGEFVPRDELLHFVVKSKWLKLLGPLNPFVGQYYIDIGDVYAKSSMLLGEFVPRDELLHFVVKFSKAVDIPELCPPDVVLQIASHELSSEKAFLLLDWIRLLRTKGSLPTRFLESIRNGKWMKTYLGYCTPRQAILTNETGEGIFDMMKHILEDISILDLEFYSHRIMLYQDELEFLGVGIRSVDVQRLVTNRFISLASPGMSKEYTFSLLTFITFSKARGMLDMNWLAVMKEKKWLKTHKGYNAPEVSIILPSEIDTQSCLKVTDLPIVDDAFYGTKLSCLLSELRLLGVIHGMKKVLILIAENLTLPADPSSRTSDCFFLILKCIRSLGSEADGLIKRIIHQPWIKTNFGFRCPAETVLLPDAIWGSLLSTLEVPVIDDLYYRNEIKHFVDELNAMGVGVDTARATDLVATQFNSLLHSSSGLAPEKVMALLGCIRELSQTMPLPCPELTWLSSEQWLKTRHGYRSPSESIIFSSKWGSISWFVDLPIIDDTNYGIGIYKFRDELQKLGVITDFEGGALFVAKGLRIPFEAELVGADGMVSLLECIKSLMSRPPDELLLTDFLNNIAKSRCLKTGDGYKTPEECILFDPAWESILKRSDAPKITIDEKFYGTDILAYKDQLRGIGANVDPLGVSSLISGLLFSLTDTSSITRIYSFLSKFHWHPEAVSNLQVWIPNPNGTGVWVNSQDCVLYDRNDRFGSCLFCLENVYSKEILPIFSSAFGVAENPSTKDYLQLWNSWALRGNGQVTMEECSFFWEYVFDNWNPELEDTLKGSLTKLPATMSVAEELFLISTGEVFIVDVFDNWNPELEDTLKGSLTKLPATMSVAEELFLISTGEVFIVDDLQLKKNFSSFDKAPLFVWFPHSNCLPSVPPIRLYEFYESLGVRKLSESVECNVSHTLSLEHWEKVDPSERLIRRGLMKIILGFLARPHVNMPLKRRHEAAKSILELSVYKGDKPIQVCYRLMQSAGTVVEVEKLKLVLWEKNSQRLLIKKSAYESGKTDIEFVTCFADELAQGMLAQTTHTAADTLSRIIQMGFMFDFNENDVDFLLMEENLELFVEDALFLDAAFLPSGGGTGRVYLKRSCKKSELLEPLTPMEKTVGLMSLNCMLQETQKFRAKHSRRLLKEKETFGSDLHGVIGVCAGEAMKPSAAEKAMHSAKLHIEEIRTKKFSIGKTRINPLTLDLHHAVTSLSAELYQKDIHFLMELIQNAEDNQYKKGVEPTLEFVLTKKDITGSGAPATLLVFNNEVGFSRSNIDSICSVGRSTKKGKRHLGFIGEKGIGFKSVFLVSSQPHIFSNGYRIKFREEPNKDCSIGYIVPEWVSGEPTLSSILDVYGATKVVPATTIVLPLKPEKVETVRAQLLGLHPELLLFLSKVNRVYVRGCDPKAANGVSTISICTGTDLMNVRDKTANARVVELSVKEKMGASEEKCKYYLWRQAFPVKPANRVNTRMNVEEWVITLAFPFGNRLRRGTSFVGVFAFLPTAMVTSFPFVIQADFILASSRESILLDNVWNLGILECVPSAFVNAFESCVKELSLFPSVGQAFQFIPTQASPIPVFNKLTESIKTRLQGLQIVPCEIFSGERLFFQPKEAVRILHTFRDLLVQIRSEGVVLSGLSSLMKVSHSSLNFQETSGVMDYLGVDSSSIQSLSTMPLLKYINREGNMELRTIPNTTPKIVYSVELEIHTWLSKCHMEFGCLGNFYFLPNSTWEALLTHKRSSFLLEWLSSNAGLSPCSATEFVSWLYPYVSNKEPLLPVALVHFLYHAHVKNIIDDSQLYSLLTVIPLIDGTNQVRMQRTATLVSASRSKWVKLLGPLNPFVGQYYIDIGDVDAKSSMLLGEFVPRDELLHFVVKFSKAVDIPELCPPDVVLQIASHELSSEKAFLLLDWIRLLRTKGSLPTRFLESIRNGKWMKTYLGYCTPRQAILTNETGEGIFDMMKHILEDISILDLEFYSHRIMLYQDELEFLGVGIRSVDVQRLVTNRFISLASPGMSKEYTFSLLTFITFSKARGMLDMNWLAVMKEKKWLKTHKGYNAPEVSIILPSEIDTQSCLKVTDLPIVDDAFYGTKLSCLLSELRLLGVIHGMKKVLILIAENLTLPADPSSRTSDCFFLILKCIRSLGSEADGLIKRIIHQPWIKTNFGFRCPAETVLLPDAIWGSLLSTLEVPVIDELYYRNEIKHFVDELNAMGVGVDTARATDLVATQFNSLLHSSSGLAPEKVMALLGCIRELSQTMPLPCPELTWLSSEQWLKTRHGYRSPSESIIFSSKWGSISWFVDLPIIDDTNYGIGIYKFRDELQKLGVITDFEGGALFVAKGLRIPFEAELVGADGMVSLLECIKSLMSRPPDELLLTDFLNNIAKSKCLKTGDGYKTPEECILFDPAWESILKRSDAPKITIDEKFYGTDILAYKDQLRGIGANVDPLGVSSLISGLLFSLTDTSSITRIYSFLSKFHWHPEAVSNLQVWIPNPNGTGVWVNSQDCVLYDRNDRFGSCLFCLENVYSKEILPIFSSAFGVAENPSTKDYLQLWNSWALRGNGQVTMEECSFFWEYVFDNWNPELEDTLKGSLTKLPATMSVAEELFLISTGEVFIVDDLQLKKNFSSFDKAPLFVWFPHSNCLPSVPPIRLYEFYESLGVRKLSESVECNVSHTLSLEHWEKVDPSERLIRRGLMKIILGFLARPHVNMPLKRRHEAAKSILELSVYKGDKPIQVCYRLMQSAGTVVEVEKLKLVLWEKNSQRLLIKKSAYESGKTDIEFVTCFADELAQGMLAQTTHTAAETLSRIIQMGFMFDFNENDVDFLLMEENLELFVEDALFLDAAFLPSGGGTGRVYLKRSCKKSELLEPLTPMEPCKKQRQG</sequence>
<keyword evidence="3 7" id="KW-0032">Aminotransferase</keyword>
<dbReference type="NCBIfam" id="NF009897">
    <property type="entry name" value="PRK13357.1"/>
    <property type="match status" value="1"/>
</dbReference>
<dbReference type="InterPro" id="IPR036890">
    <property type="entry name" value="HATPase_C_sf"/>
</dbReference>
<proteinExistence type="inferred from homology"/>
<evidence type="ECO:0000259" key="8">
    <source>
        <dbReference type="Pfam" id="PF25794"/>
    </source>
</evidence>
<comment type="caution">
    <text evidence="9">The sequence shown here is derived from an EMBL/GenBank/DDBJ whole genome shotgun (WGS) entry which is preliminary data.</text>
</comment>
<gene>
    <name evidence="9" type="ORF">C1H46_034328</name>
</gene>
<feature type="domain" description="Sacsin/Nov" evidence="8">
    <location>
        <begin position="2287"/>
        <end position="2389"/>
    </location>
</feature>
<dbReference type="Pfam" id="PF25794">
    <property type="entry name" value="SACS"/>
    <property type="match status" value="2"/>
</dbReference>
<evidence type="ECO:0000256" key="5">
    <source>
        <dbReference type="ARBA" id="ARBA00022898"/>
    </source>
</evidence>
<comment type="cofactor">
    <cofactor evidence="1 6">
        <name>pyridoxal 5'-phosphate</name>
        <dbReference type="ChEBI" id="CHEBI:597326"/>
    </cofactor>
</comment>
<dbReference type="PROSITE" id="PS00770">
    <property type="entry name" value="AA_TRANSFER_CLASS_4"/>
    <property type="match status" value="1"/>
</dbReference>
<evidence type="ECO:0000313" key="10">
    <source>
        <dbReference type="Proteomes" id="UP000315295"/>
    </source>
</evidence>
<dbReference type="InterPro" id="IPR001544">
    <property type="entry name" value="Aminotrans_IV"/>
</dbReference>
<dbReference type="EC" id="2.6.1.42" evidence="7"/>